<proteinExistence type="inferred from homology"/>
<dbReference type="PANTHER" id="PTHR14464">
    <property type="entry name" value="EXONUCLEASE V"/>
    <property type="match status" value="1"/>
</dbReference>
<dbReference type="GO" id="GO:0045145">
    <property type="term" value="F:single-stranded DNA 5'-3' DNA exonuclease activity"/>
    <property type="evidence" value="ECO:0007669"/>
    <property type="project" value="InterPro"/>
</dbReference>
<evidence type="ECO:0000313" key="3">
    <source>
        <dbReference type="EMBL" id="PSS36800.1"/>
    </source>
</evidence>
<dbReference type="InterPro" id="IPR003903">
    <property type="entry name" value="UIM_dom"/>
</dbReference>
<feature type="compositionally biased region" description="Low complexity" evidence="2">
    <location>
        <begin position="44"/>
        <end position="53"/>
    </location>
</feature>
<evidence type="ECO:0000313" key="4">
    <source>
        <dbReference type="Proteomes" id="UP000186601"/>
    </source>
</evidence>
<comment type="similarity">
    <text evidence="1">Belongs to the EXO5 family.</text>
</comment>
<feature type="compositionally biased region" description="Polar residues" evidence="2">
    <location>
        <begin position="63"/>
        <end position="74"/>
    </location>
</feature>
<reference evidence="3 4" key="1">
    <citation type="submission" date="2018-02" db="EMBL/GenBank/DDBJ databases">
        <title>Genome sequence of the basidiomycete white-rot fungus Phlebia centrifuga.</title>
        <authorList>
            <person name="Granchi Z."/>
            <person name="Peng M."/>
            <person name="de Vries R.P."/>
            <person name="Hilden K."/>
            <person name="Makela M.R."/>
            <person name="Grigoriev I."/>
            <person name="Riley R."/>
        </authorList>
    </citation>
    <scope>NUCLEOTIDE SEQUENCE [LARGE SCALE GENOMIC DNA]</scope>
    <source>
        <strain evidence="3 4">FBCC195</strain>
    </source>
</reference>
<dbReference type="InterPro" id="IPR019190">
    <property type="entry name" value="EXOV"/>
</dbReference>
<keyword evidence="4" id="KW-1185">Reference proteome</keyword>
<gene>
    <name evidence="3" type="ORF">PHLCEN_2v1344</name>
</gene>
<accession>A0A2R6S3E1</accession>
<dbReference type="GO" id="GO:0036297">
    <property type="term" value="P:interstrand cross-link repair"/>
    <property type="evidence" value="ECO:0007669"/>
    <property type="project" value="TreeGrafter"/>
</dbReference>
<dbReference type="GO" id="GO:0005634">
    <property type="term" value="C:nucleus"/>
    <property type="evidence" value="ECO:0007669"/>
    <property type="project" value="TreeGrafter"/>
</dbReference>
<feature type="compositionally biased region" description="Basic and acidic residues" evidence="2">
    <location>
        <begin position="7"/>
        <end position="20"/>
    </location>
</feature>
<organism evidence="3 4">
    <name type="scientific">Hermanssonia centrifuga</name>
    <dbReference type="NCBI Taxonomy" id="98765"/>
    <lineage>
        <taxon>Eukaryota</taxon>
        <taxon>Fungi</taxon>
        <taxon>Dikarya</taxon>
        <taxon>Basidiomycota</taxon>
        <taxon>Agaricomycotina</taxon>
        <taxon>Agaricomycetes</taxon>
        <taxon>Polyporales</taxon>
        <taxon>Meruliaceae</taxon>
        <taxon>Hermanssonia</taxon>
    </lineage>
</organism>
<feature type="region of interest" description="Disordered" evidence="2">
    <location>
        <begin position="235"/>
        <end position="317"/>
    </location>
</feature>
<sequence length="426" mass="47301">MLDAQDEIERKVLVEAEPRDPTITISSPRAKPSPANKLKRSTKTRSVPSTPSKPKSKRACRSPSPSQPSITSFFPLSPSKVATDEEMQESGETNMRPVTPVSDLPESRRTYPPLPRFKLHLSDTKTRSHATLPREEDTLPARLQLMLYHRLLANLLETPSCSQALDFDELWIRLGVSPSLPFSATFREQTGLPMQGPRRDRVGCLSDLVRMWRNAVEMIYVEDLGPALTVVYRTQPRKSRKGKDKGKGKAKSASRHQEDQDIAETVAPTKDQEPGIDNEYQGPSHAGAENTDSAEHNPIIVDPGGSSNGIDTNDAAPSNFGDIFTPSVPEEDVDLQWAIQQSLLEQIQANPELNETLVSAESAEQQQQDTDDEDAGCASEQSTVIGTKTFQLDDVLLDDYLTNVLDWWHGRRAPRGVDIELTKRCL</sequence>
<feature type="region of interest" description="Disordered" evidence="2">
    <location>
        <begin position="1"/>
        <end position="116"/>
    </location>
</feature>
<dbReference type="AlphaFoldDB" id="A0A2R6S3E1"/>
<dbReference type="GO" id="GO:0005739">
    <property type="term" value="C:mitochondrion"/>
    <property type="evidence" value="ECO:0007669"/>
    <property type="project" value="TreeGrafter"/>
</dbReference>
<dbReference type="Proteomes" id="UP000186601">
    <property type="component" value="Unassembled WGS sequence"/>
</dbReference>
<feature type="region of interest" description="Disordered" evidence="2">
    <location>
        <begin position="358"/>
        <end position="377"/>
    </location>
</feature>
<dbReference type="PROSITE" id="PS50330">
    <property type="entry name" value="UIM"/>
    <property type="match status" value="1"/>
</dbReference>
<feature type="compositionally biased region" description="Basic residues" evidence="2">
    <location>
        <begin position="235"/>
        <end position="254"/>
    </location>
</feature>
<dbReference type="Pfam" id="PF09810">
    <property type="entry name" value="Exo5"/>
    <property type="match status" value="1"/>
</dbReference>
<dbReference type="PANTHER" id="PTHR14464:SF4">
    <property type="entry name" value="EXONUCLEASE V"/>
    <property type="match status" value="1"/>
</dbReference>
<feature type="compositionally biased region" description="Low complexity" evidence="2">
    <location>
        <begin position="359"/>
        <end position="368"/>
    </location>
</feature>
<dbReference type="EMBL" id="MLYV02000107">
    <property type="protein sequence ID" value="PSS36800.1"/>
    <property type="molecule type" value="Genomic_DNA"/>
</dbReference>
<comment type="caution">
    <text evidence="3">The sequence shown here is derived from an EMBL/GenBank/DDBJ whole genome shotgun (WGS) entry which is preliminary data.</text>
</comment>
<protein>
    <submittedName>
        <fullName evidence="3">Uncharacterized protein</fullName>
    </submittedName>
</protein>
<dbReference type="OrthoDB" id="354769at2759"/>
<evidence type="ECO:0000256" key="2">
    <source>
        <dbReference type="SAM" id="MobiDB-lite"/>
    </source>
</evidence>
<name>A0A2R6S3E1_9APHY</name>
<evidence type="ECO:0000256" key="1">
    <source>
        <dbReference type="ARBA" id="ARBA00009797"/>
    </source>
</evidence>